<keyword evidence="2" id="KW-1185">Reference proteome</keyword>
<protein>
    <submittedName>
        <fullName evidence="1">Uncharacterized protein</fullName>
    </submittedName>
</protein>
<organism evidence="1 2">
    <name type="scientific">Portunus trituberculatus</name>
    <name type="common">Swimming crab</name>
    <name type="synonym">Neptunus trituberculatus</name>
    <dbReference type="NCBI Taxonomy" id="210409"/>
    <lineage>
        <taxon>Eukaryota</taxon>
        <taxon>Metazoa</taxon>
        <taxon>Ecdysozoa</taxon>
        <taxon>Arthropoda</taxon>
        <taxon>Crustacea</taxon>
        <taxon>Multicrustacea</taxon>
        <taxon>Malacostraca</taxon>
        <taxon>Eumalacostraca</taxon>
        <taxon>Eucarida</taxon>
        <taxon>Decapoda</taxon>
        <taxon>Pleocyemata</taxon>
        <taxon>Brachyura</taxon>
        <taxon>Eubrachyura</taxon>
        <taxon>Portunoidea</taxon>
        <taxon>Portunidae</taxon>
        <taxon>Portuninae</taxon>
        <taxon>Portunus</taxon>
    </lineage>
</organism>
<dbReference type="AlphaFoldDB" id="A0A5B7DD01"/>
<sequence length="79" mass="8756">MNVKDSELTSSPTNRKCTQLRHVVPVTHHSLSAVQCPHFAPLHLLGQRDNGLMKHFDYAAHVAVQRGGHKTYCHDGGSE</sequence>
<dbReference type="Proteomes" id="UP000324222">
    <property type="component" value="Unassembled WGS sequence"/>
</dbReference>
<comment type="caution">
    <text evidence="1">The sequence shown here is derived from an EMBL/GenBank/DDBJ whole genome shotgun (WGS) entry which is preliminary data.</text>
</comment>
<dbReference type="EMBL" id="VSRR010000760">
    <property type="protein sequence ID" value="MPC19322.1"/>
    <property type="molecule type" value="Genomic_DNA"/>
</dbReference>
<accession>A0A5B7DD01</accession>
<evidence type="ECO:0000313" key="1">
    <source>
        <dbReference type="EMBL" id="MPC19322.1"/>
    </source>
</evidence>
<gene>
    <name evidence="1" type="ORF">E2C01_012236</name>
</gene>
<evidence type="ECO:0000313" key="2">
    <source>
        <dbReference type="Proteomes" id="UP000324222"/>
    </source>
</evidence>
<reference evidence="1 2" key="1">
    <citation type="submission" date="2019-05" db="EMBL/GenBank/DDBJ databases">
        <title>Another draft genome of Portunus trituberculatus and its Hox gene families provides insights of decapod evolution.</title>
        <authorList>
            <person name="Jeong J.-H."/>
            <person name="Song I."/>
            <person name="Kim S."/>
            <person name="Choi T."/>
            <person name="Kim D."/>
            <person name="Ryu S."/>
            <person name="Kim W."/>
        </authorList>
    </citation>
    <scope>NUCLEOTIDE SEQUENCE [LARGE SCALE GENOMIC DNA]</scope>
    <source>
        <tissue evidence="1">Muscle</tissue>
    </source>
</reference>
<proteinExistence type="predicted"/>
<name>A0A5B7DD01_PORTR</name>